<protein>
    <submittedName>
        <fullName evidence="1">Uncharacterized protein</fullName>
    </submittedName>
</protein>
<dbReference type="Proteomes" id="UP000003676">
    <property type="component" value="Unassembled WGS sequence"/>
</dbReference>
<reference evidence="1 2" key="2">
    <citation type="submission" date="2008-10" db="EMBL/GenBank/DDBJ databases">
        <authorList>
            <person name="Fulton L."/>
            <person name="Clifton S."/>
            <person name="Fulton B."/>
            <person name="Xu J."/>
            <person name="Minx P."/>
            <person name="Pepin K.H."/>
            <person name="Johnson M."/>
            <person name="Bhonagiri V."/>
            <person name="Nash W.E."/>
            <person name="Mardis E.R."/>
            <person name="Wilson R.K."/>
        </authorList>
    </citation>
    <scope>NUCLEOTIDE SEQUENCE [LARGE SCALE GENOMIC DNA]</scope>
    <source>
        <strain evidence="1 2">ATCC 29098</strain>
    </source>
</reference>
<evidence type="ECO:0000313" key="1">
    <source>
        <dbReference type="EMBL" id="EEB33107.1"/>
    </source>
</evidence>
<sequence>MTRFTVHRDMEWTSSRVIQDPPQRQVGPAQLKYMMKMKFNVNMATREKFMI</sequence>
<dbReference type="AlphaFoldDB" id="B6WV58"/>
<comment type="caution">
    <text evidence="1">The sequence shown here is derived from an EMBL/GenBank/DDBJ whole genome shotgun (WGS) entry which is preliminary data.</text>
</comment>
<dbReference type="HOGENOM" id="CLU_3098174_0_0_7"/>
<dbReference type="EMBL" id="ABXU01000061">
    <property type="protein sequence ID" value="EEB33107.1"/>
    <property type="molecule type" value="Genomic_DNA"/>
</dbReference>
<gene>
    <name evidence="1" type="ORF">DESPIG_01974</name>
</gene>
<proteinExistence type="predicted"/>
<accession>B6WV58</accession>
<reference evidence="1 2" key="1">
    <citation type="submission" date="2008-10" db="EMBL/GenBank/DDBJ databases">
        <title>Draft genome sequence of Desulvovibrio piger (ATCC 29098).</title>
        <authorList>
            <person name="Sudarsanam P."/>
            <person name="Ley R."/>
            <person name="Guruge J."/>
            <person name="Turnbaugh P.J."/>
            <person name="Mahowald M."/>
            <person name="Liep D."/>
            <person name="Gordon J."/>
        </authorList>
    </citation>
    <scope>NUCLEOTIDE SEQUENCE [LARGE SCALE GENOMIC DNA]</scope>
    <source>
        <strain evidence="1 2">ATCC 29098</strain>
    </source>
</reference>
<name>B6WV58_9BACT</name>
<evidence type="ECO:0000313" key="2">
    <source>
        <dbReference type="Proteomes" id="UP000003676"/>
    </source>
</evidence>
<organism evidence="1 2">
    <name type="scientific">Desulfovibrio piger ATCC 29098</name>
    <dbReference type="NCBI Taxonomy" id="411464"/>
    <lineage>
        <taxon>Bacteria</taxon>
        <taxon>Pseudomonadati</taxon>
        <taxon>Thermodesulfobacteriota</taxon>
        <taxon>Desulfovibrionia</taxon>
        <taxon>Desulfovibrionales</taxon>
        <taxon>Desulfovibrionaceae</taxon>
        <taxon>Desulfovibrio</taxon>
    </lineage>
</organism>